<evidence type="ECO:0000256" key="2">
    <source>
        <dbReference type="ARBA" id="ARBA00022458"/>
    </source>
</evidence>
<dbReference type="Proteomes" id="UP001156882">
    <property type="component" value="Unassembled WGS sequence"/>
</dbReference>
<evidence type="ECO:0000256" key="3">
    <source>
        <dbReference type="ARBA" id="ARBA00023015"/>
    </source>
</evidence>
<dbReference type="SUPFAM" id="SSF46785">
    <property type="entry name" value="Winged helix' DNA-binding domain"/>
    <property type="match status" value="1"/>
</dbReference>
<dbReference type="InterPro" id="IPR037402">
    <property type="entry name" value="YidZ_PBP2"/>
</dbReference>
<dbReference type="PROSITE" id="PS50931">
    <property type="entry name" value="HTH_LYSR"/>
    <property type="match status" value="1"/>
</dbReference>
<dbReference type="EMBL" id="BSPC01000022">
    <property type="protein sequence ID" value="GLS19375.1"/>
    <property type="molecule type" value="Genomic_DNA"/>
</dbReference>
<evidence type="ECO:0000256" key="4">
    <source>
        <dbReference type="ARBA" id="ARBA00023125"/>
    </source>
</evidence>
<dbReference type="Pfam" id="PF00126">
    <property type="entry name" value="HTH_1"/>
    <property type="match status" value="1"/>
</dbReference>
<proteinExistence type="inferred from homology"/>
<evidence type="ECO:0000259" key="6">
    <source>
        <dbReference type="PROSITE" id="PS50931"/>
    </source>
</evidence>
<dbReference type="PANTHER" id="PTHR30118">
    <property type="entry name" value="HTH-TYPE TRANSCRIPTIONAL REGULATOR LEUO-RELATED"/>
    <property type="match status" value="1"/>
</dbReference>
<dbReference type="Gene3D" id="3.40.190.10">
    <property type="entry name" value="Periplasmic binding protein-like II"/>
    <property type="match status" value="2"/>
</dbReference>
<keyword evidence="2" id="KW-0536">Nodulation</keyword>
<dbReference type="RefSeq" id="WP_284312298.1">
    <property type="nucleotide sequence ID" value="NZ_BSPC01000022.1"/>
</dbReference>
<dbReference type="PANTHER" id="PTHR30118:SF15">
    <property type="entry name" value="TRANSCRIPTIONAL REGULATORY PROTEIN"/>
    <property type="match status" value="1"/>
</dbReference>
<protein>
    <submittedName>
        <fullName evidence="7">LysR family transcriptional regulator</fullName>
    </submittedName>
</protein>
<dbReference type="InterPro" id="IPR050389">
    <property type="entry name" value="LysR-type_TF"/>
</dbReference>
<evidence type="ECO:0000313" key="7">
    <source>
        <dbReference type="EMBL" id="GLS19375.1"/>
    </source>
</evidence>
<keyword evidence="8" id="KW-1185">Reference proteome</keyword>
<evidence type="ECO:0000313" key="8">
    <source>
        <dbReference type="Proteomes" id="UP001156882"/>
    </source>
</evidence>
<keyword evidence="5" id="KW-0804">Transcription</keyword>
<keyword evidence="3" id="KW-0805">Transcription regulation</keyword>
<comment type="similarity">
    <text evidence="1">Belongs to the LysR transcriptional regulatory family.</text>
</comment>
<organism evidence="7 8">
    <name type="scientific">Labrys miyagiensis</name>
    <dbReference type="NCBI Taxonomy" id="346912"/>
    <lineage>
        <taxon>Bacteria</taxon>
        <taxon>Pseudomonadati</taxon>
        <taxon>Pseudomonadota</taxon>
        <taxon>Alphaproteobacteria</taxon>
        <taxon>Hyphomicrobiales</taxon>
        <taxon>Xanthobacteraceae</taxon>
        <taxon>Labrys</taxon>
    </lineage>
</organism>
<gene>
    <name evidence="7" type="ORF">GCM10007874_23920</name>
</gene>
<accession>A0ABQ6CKH0</accession>
<dbReference type="SUPFAM" id="SSF53850">
    <property type="entry name" value="Periplasmic binding protein-like II"/>
    <property type="match status" value="1"/>
</dbReference>
<dbReference type="InterPro" id="IPR036388">
    <property type="entry name" value="WH-like_DNA-bd_sf"/>
</dbReference>
<dbReference type="InterPro" id="IPR005119">
    <property type="entry name" value="LysR_subst-bd"/>
</dbReference>
<name>A0ABQ6CKH0_9HYPH</name>
<feature type="domain" description="HTH lysR-type" evidence="6">
    <location>
        <begin position="6"/>
        <end position="63"/>
    </location>
</feature>
<reference evidence="8" key="1">
    <citation type="journal article" date="2019" name="Int. J. Syst. Evol. Microbiol.">
        <title>The Global Catalogue of Microorganisms (GCM) 10K type strain sequencing project: providing services to taxonomists for standard genome sequencing and annotation.</title>
        <authorList>
            <consortium name="The Broad Institute Genomics Platform"/>
            <consortium name="The Broad Institute Genome Sequencing Center for Infectious Disease"/>
            <person name="Wu L."/>
            <person name="Ma J."/>
        </authorList>
    </citation>
    <scope>NUCLEOTIDE SEQUENCE [LARGE SCALE GENOMIC DNA]</scope>
    <source>
        <strain evidence="8">NBRC 101365</strain>
    </source>
</reference>
<dbReference type="Pfam" id="PF03466">
    <property type="entry name" value="LysR_substrate"/>
    <property type="match status" value="1"/>
</dbReference>
<sequence length="326" mass="36002">MNLRTFDLNLLRVLDGMLAERNTTRVAEIVGLSQPAVSAALRRLREALGDPLFVREGNVLVPTPFARSLENPVRSALVSLEYALSGGTPFDPVTCARSFTIAGSDFFNEMLMPKLTDTVRRVAPNVRLKLLPADADNLFDPVSAGRFDLALSVSLPQPDWIERAAAFQASFVAVARDNHPDIKEAGIGWGDVMPLGLFCTLAHAIFSVTDDYERPEDTVLAGLGRRRHVAVSIPGFYGVGRIVAQSDLLGVLPVRFALSVAGRLGLQIHRLPFDVPMTQLFLYWHKRESANREHIWLRNTVLHLLAPLDEVRNPLRANEFLPKPAA</sequence>
<evidence type="ECO:0000256" key="1">
    <source>
        <dbReference type="ARBA" id="ARBA00009437"/>
    </source>
</evidence>
<keyword evidence="4" id="KW-0238">DNA-binding</keyword>
<comment type="caution">
    <text evidence="7">The sequence shown here is derived from an EMBL/GenBank/DDBJ whole genome shotgun (WGS) entry which is preliminary data.</text>
</comment>
<dbReference type="InterPro" id="IPR036390">
    <property type="entry name" value="WH_DNA-bd_sf"/>
</dbReference>
<dbReference type="PRINTS" id="PR00039">
    <property type="entry name" value="HTHLYSR"/>
</dbReference>
<evidence type="ECO:0000256" key="5">
    <source>
        <dbReference type="ARBA" id="ARBA00023163"/>
    </source>
</evidence>
<dbReference type="InterPro" id="IPR000847">
    <property type="entry name" value="LysR_HTH_N"/>
</dbReference>
<dbReference type="CDD" id="cd08417">
    <property type="entry name" value="PBP2_Nitroaromatics_like"/>
    <property type="match status" value="1"/>
</dbReference>
<dbReference type="Gene3D" id="1.10.10.10">
    <property type="entry name" value="Winged helix-like DNA-binding domain superfamily/Winged helix DNA-binding domain"/>
    <property type="match status" value="1"/>
</dbReference>